<dbReference type="Proteomes" id="UP001500635">
    <property type="component" value="Unassembled WGS sequence"/>
</dbReference>
<protein>
    <submittedName>
        <fullName evidence="2">Uncharacterized protein</fullName>
    </submittedName>
</protein>
<keyword evidence="1" id="KW-1133">Transmembrane helix</keyword>
<feature type="transmembrane region" description="Helical" evidence="1">
    <location>
        <begin position="69"/>
        <end position="91"/>
    </location>
</feature>
<evidence type="ECO:0000313" key="2">
    <source>
        <dbReference type="EMBL" id="GAA4393714.1"/>
    </source>
</evidence>
<feature type="transmembrane region" description="Helical" evidence="1">
    <location>
        <begin position="33"/>
        <end position="57"/>
    </location>
</feature>
<name>A0ABP8JNK6_9ACTN</name>
<keyword evidence="3" id="KW-1185">Reference proteome</keyword>
<sequence length="120" mass="13173">MITTQLARELHWWRVAHLGTSRLVRPIDRVESALQTGLVVASVTIVPLVIVAAQSIYTDYDRPHDHGEAVVATVFAVIAMTGVVAAVYGFLADTVGAVADNVRNRAWDKDWTRMNSVTTE</sequence>
<keyword evidence="1" id="KW-0472">Membrane</keyword>
<dbReference type="RefSeq" id="WP_344995905.1">
    <property type="nucleotide sequence ID" value="NZ_BAABFR010000034.1"/>
</dbReference>
<gene>
    <name evidence="2" type="ORF">GCM10023147_24660</name>
</gene>
<evidence type="ECO:0000313" key="3">
    <source>
        <dbReference type="Proteomes" id="UP001500635"/>
    </source>
</evidence>
<dbReference type="EMBL" id="BAABFR010000034">
    <property type="protein sequence ID" value="GAA4393714.1"/>
    <property type="molecule type" value="Genomic_DNA"/>
</dbReference>
<proteinExistence type="predicted"/>
<keyword evidence="1" id="KW-0812">Transmembrane</keyword>
<organism evidence="2 3">
    <name type="scientific">Tsukamurella soli</name>
    <dbReference type="NCBI Taxonomy" id="644556"/>
    <lineage>
        <taxon>Bacteria</taxon>
        <taxon>Bacillati</taxon>
        <taxon>Actinomycetota</taxon>
        <taxon>Actinomycetes</taxon>
        <taxon>Mycobacteriales</taxon>
        <taxon>Tsukamurellaceae</taxon>
        <taxon>Tsukamurella</taxon>
    </lineage>
</organism>
<comment type="caution">
    <text evidence="2">The sequence shown here is derived from an EMBL/GenBank/DDBJ whole genome shotgun (WGS) entry which is preliminary data.</text>
</comment>
<reference evidence="3" key="1">
    <citation type="journal article" date="2019" name="Int. J. Syst. Evol. Microbiol.">
        <title>The Global Catalogue of Microorganisms (GCM) 10K type strain sequencing project: providing services to taxonomists for standard genome sequencing and annotation.</title>
        <authorList>
            <consortium name="The Broad Institute Genomics Platform"/>
            <consortium name="The Broad Institute Genome Sequencing Center for Infectious Disease"/>
            <person name="Wu L."/>
            <person name="Ma J."/>
        </authorList>
    </citation>
    <scope>NUCLEOTIDE SEQUENCE [LARGE SCALE GENOMIC DNA]</scope>
    <source>
        <strain evidence="3">JCM 17688</strain>
    </source>
</reference>
<evidence type="ECO:0000256" key="1">
    <source>
        <dbReference type="SAM" id="Phobius"/>
    </source>
</evidence>
<accession>A0ABP8JNK6</accession>